<organism evidence="4 5">
    <name type="scientific">Lysobacter silvisoli</name>
    <dbReference type="NCBI Taxonomy" id="2293254"/>
    <lineage>
        <taxon>Bacteria</taxon>
        <taxon>Pseudomonadati</taxon>
        <taxon>Pseudomonadota</taxon>
        <taxon>Gammaproteobacteria</taxon>
        <taxon>Lysobacterales</taxon>
        <taxon>Lysobacteraceae</taxon>
        <taxon>Lysobacter</taxon>
    </lineage>
</organism>
<dbReference type="InterPro" id="IPR010559">
    <property type="entry name" value="Sig_transdc_His_kin_internal"/>
</dbReference>
<comment type="caution">
    <text evidence="4">The sequence shown here is derived from an EMBL/GenBank/DDBJ whole genome shotgun (WGS) entry which is preliminary data.</text>
</comment>
<accession>A0A371K065</accession>
<dbReference type="SUPFAM" id="SSF55874">
    <property type="entry name" value="ATPase domain of HSP90 chaperone/DNA topoisomerase II/histidine kinase"/>
    <property type="match status" value="1"/>
</dbReference>
<keyword evidence="1" id="KW-0472">Membrane</keyword>
<feature type="transmembrane region" description="Helical" evidence="1">
    <location>
        <begin position="24"/>
        <end position="43"/>
    </location>
</feature>
<dbReference type="EMBL" id="QTSU01000002">
    <property type="protein sequence ID" value="RDZ27260.1"/>
    <property type="molecule type" value="Genomic_DNA"/>
</dbReference>
<keyword evidence="1" id="KW-1133">Transmembrane helix</keyword>
<name>A0A371K065_9GAMM</name>
<protein>
    <submittedName>
        <fullName evidence="4">Sensor histidine kinase</fullName>
    </submittedName>
</protein>
<gene>
    <name evidence="4" type="ORF">DX914_13510</name>
</gene>
<dbReference type="AlphaFoldDB" id="A0A371K065"/>
<dbReference type="GO" id="GO:0016020">
    <property type="term" value="C:membrane"/>
    <property type="evidence" value="ECO:0007669"/>
    <property type="project" value="InterPro"/>
</dbReference>
<keyword evidence="4" id="KW-0418">Kinase</keyword>
<dbReference type="InterPro" id="IPR050640">
    <property type="entry name" value="Bact_2-comp_sensor_kinase"/>
</dbReference>
<feature type="transmembrane region" description="Helical" evidence="1">
    <location>
        <begin position="132"/>
        <end position="150"/>
    </location>
</feature>
<keyword evidence="4" id="KW-0808">Transferase</keyword>
<proteinExistence type="predicted"/>
<dbReference type="Pfam" id="PF02518">
    <property type="entry name" value="HATPase_c"/>
    <property type="match status" value="1"/>
</dbReference>
<dbReference type="InterPro" id="IPR036890">
    <property type="entry name" value="HATPase_C_sf"/>
</dbReference>
<sequence>MAIPTPPPQSVAVHEEATRSLPPFWLPVLAGLPLAACLLLIALPNLEYGAAMATRTAHLSALVLWLLPLTWLQRALWRRELAPWAMAGLLLVATYAMALSVRLAAMVVAALAAGRTPAPTFDESLLLRGLEGPWLALIAYCALHAMVIYYTQFRDEQLRRVQAQALAREAELMALRYQLHPHFLFNTLNAISSLMADGRGRQAQQMLARLGEFLRATLDGARGHEVCLADELSLTEAYLDIEKARLGERLQLQWQFGPDVLDARFPYLLFQPLVENAIRHGIAPRSEPGRLDLRVQALEGQLQVEVVNDLPKTSLPSGTDAGTGLGLRNVRERLDKLYPGAYTLQAARDDDGRYRVRLRLPLRLGADGAPA</sequence>
<dbReference type="RefSeq" id="WP_115859636.1">
    <property type="nucleotide sequence ID" value="NZ_QTSU01000002.1"/>
</dbReference>
<evidence type="ECO:0000313" key="4">
    <source>
        <dbReference type="EMBL" id="RDZ27260.1"/>
    </source>
</evidence>
<dbReference type="OrthoDB" id="2514702at2"/>
<dbReference type="PANTHER" id="PTHR34220:SF7">
    <property type="entry name" value="SENSOR HISTIDINE KINASE YPDA"/>
    <property type="match status" value="1"/>
</dbReference>
<keyword evidence="1" id="KW-0812">Transmembrane</keyword>
<evidence type="ECO:0000259" key="3">
    <source>
        <dbReference type="Pfam" id="PF06580"/>
    </source>
</evidence>
<evidence type="ECO:0000313" key="5">
    <source>
        <dbReference type="Proteomes" id="UP000264492"/>
    </source>
</evidence>
<feature type="domain" description="Histidine kinase/HSP90-like ATPase" evidence="2">
    <location>
        <begin position="262"/>
        <end position="363"/>
    </location>
</feature>
<dbReference type="GO" id="GO:0000155">
    <property type="term" value="F:phosphorelay sensor kinase activity"/>
    <property type="evidence" value="ECO:0007669"/>
    <property type="project" value="InterPro"/>
</dbReference>
<dbReference type="PANTHER" id="PTHR34220">
    <property type="entry name" value="SENSOR HISTIDINE KINASE YPDA"/>
    <property type="match status" value="1"/>
</dbReference>
<dbReference type="Proteomes" id="UP000264492">
    <property type="component" value="Unassembled WGS sequence"/>
</dbReference>
<feature type="domain" description="Signal transduction histidine kinase internal region" evidence="3">
    <location>
        <begin position="170"/>
        <end position="250"/>
    </location>
</feature>
<keyword evidence="5" id="KW-1185">Reference proteome</keyword>
<dbReference type="InterPro" id="IPR003594">
    <property type="entry name" value="HATPase_dom"/>
</dbReference>
<feature type="transmembrane region" description="Helical" evidence="1">
    <location>
        <begin position="55"/>
        <end position="72"/>
    </location>
</feature>
<dbReference type="Pfam" id="PF06580">
    <property type="entry name" value="His_kinase"/>
    <property type="match status" value="1"/>
</dbReference>
<evidence type="ECO:0000256" key="1">
    <source>
        <dbReference type="SAM" id="Phobius"/>
    </source>
</evidence>
<reference evidence="4 5" key="1">
    <citation type="submission" date="2018-08" db="EMBL/GenBank/DDBJ databases">
        <title>Lysobacter sp. zong2l5, whole genome shotgun sequence.</title>
        <authorList>
            <person name="Zhang X."/>
            <person name="Feng G."/>
            <person name="Zhu H."/>
        </authorList>
    </citation>
    <scope>NUCLEOTIDE SEQUENCE [LARGE SCALE GENOMIC DNA]</scope>
    <source>
        <strain evidence="5">zong2l5</strain>
    </source>
</reference>
<dbReference type="Gene3D" id="3.30.565.10">
    <property type="entry name" value="Histidine kinase-like ATPase, C-terminal domain"/>
    <property type="match status" value="1"/>
</dbReference>
<feature type="transmembrane region" description="Helical" evidence="1">
    <location>
        <begin position="84"/>
        <end position="112"/>
    </location>
</feature>
<evidence type="ECO:0000259" key="2">
    <source>
        <dbReference type="Pfam" id="PF02518"/>
    </source>
</evidence>